<dbReference type="PANTHER" id="PTHR46662">
    <property type="entry name" value="DI-GLUCOSE BINDING PROTEIN WITH LEUCINE-RICH REPEAT DOMAIN-CONTAINING PROTEIN"/>
    <property type="match status" value="1"/>
</dbReference>
<dbReference type="FunFam" id="3.80.10.10:FF:000041">
    <property type="entry name" value="LRR receptor-like serine/threonine-protein kinase ERECTA"/>
    <property type="match status" value="1"/>
</dbReference>
<keyword evidence="5" id="KW-1185">Reference proteome</keyword>
<dbReference type="Proteomes" id="UP001190700">
    <property type="component" value="Unassembled WGS sequence"/>
</dbReference>
<evidence type="ECO:0000256" key="1">
    <source>
        <dbReference type="ARBA" id="ARBA00004430"/>
    </source>
</evidence>
<dbReference type="GO" id="GO:0005930">
    <property type="term" value="C:axoneme"/>
    <property type="evidence" value="ECO:0007669"/>
    <property type="project" value="UniProtKB-SubCell"/>
</dbReference>
<accession>A0AAE0H288</accession>
<evidence type="ECO:0000256" key="2">
    <source>
        <dbReference type="ARBA" id="ARBA00022614"/>
    </source>
</evidence>
<gene>
    <name evidence="4" type="ORF">CYMTET_4142</name>
</gene>
<comment type="subcellular location">
    <subcellularLocation>
        <location evidence="1">Cytoplasm</location>
        <location evidence="1">Cytoskeleton</location>
        <location evidence="1">Cilium axoneme</location>
    </subcellularLocation>
</comment>
<keyword evidence="2" id="KW-0433">Leucine-rich repeat</keyword>
<dbReference type="AlphaFoldDB" id="A0AAE0H288"/>
<evidence type="ECO:0000256" key="3">
    <source>
        <dbReference type="ARBA" id="ARBA00022737"/>
    </source>
</evidence>
<evidence type="ECO:0000313" key="4">
    <source>
        <dbReference type="EMBL" id="KAK3288390.1"/>
    </source>
</evidence>
<dbReference type="PANTHER" id="PTHR46662:SF104">
    <property type="entry name" value="GPI-ANCHORED ADHESIN-LIKE PROTEIN PGA55-RELATED"/>
    <property type="match status" value="1"/>
</dbReference>
<proteinExistence type="predicted"/>
<dbReference type="SUPFAM" id="SSF52058">
    <property type="entry name" value="L domain-like"/>
    <property type="match status" value="1"/>
</dbReference>
<dbReference type="InterPro" id="IPR032675">
    <property type="entry name" value="LRR_dom_sf"/>
</dbReference>
<dbReference type="Gene3D" id="3.80.10.10">
    <property type="entry name" value="Ribonuclease Inhibitor"/>
    <property type="match status" value="2"/>
</dbReference>
<keyword evidence="3" id="KW-0677">Repeat</keyword>
<organism evidence="4 5">
    <name type="scientific">Cymbomonas tetramitiformis</name>
    <dbReference type="NCBI Taxonomy" id="36881"/>
    <lineage>
        <taxon>Eukaryota</taxon>
        <taxon>Viridiplantae</taxon>
        <taxon>Chlorophyta</taxon>
        <taxon>Pyramimonadophyceae</taxon>
        <taxon>Pyramimonadales</taxon>
        <taxon>Pyramimonadaceae</taxon>
        <taxon>Cymbomonas</taxon>
    </lineage>
</organism>
<sequence length="531" mass="56843">MPKITENLPGVKTRRIGVTYVPKVANAEFPRDSEFSKYYCCKQVMRAPAAINNICNNLTWRKTHPKNCGLGGDEMAPVARGVEVSQLKRHNNSASVAQLPRGLGDPVGLGEQRGGPVRRLGGGEKARAVRGARVNRVQGQSNSAPAVQMLRGLGWSVQRMKVPTVLFIFCWAMQFKAAAAVTIENHSDYQECIQNGCSFLDLRAYIGCCRVNNLTGTLPTQMGELTNLTSLKLDWNRLTGTVPTQMAALTRLMYLQVGGNSLTGTVPTQMGALTQLDILDGWPTLEVQGHRARVVPSEVSEKPLQVCMRHGVDVYVGAVVQGVEARVCPSPCTMKGETADDGSGDMGAMQGHCWVGEGGTMMLTSGRYLNDNSLTGTLPTQMGALTRLMYLHHGMWGLAGILDDAMTGLMEGTLLRGMHVGWLLGYYHGGGGGAGRYLNDNSLTGTLPTQMGALTRLMYLYLNDNSLTGTVPTQIGALTQLVNFSQSLSGVDPMAVASRVFIALAVLSRASDDARCQGAGCAALLSASVQS</sequence>
<reference evidence="4 5" key="1">
    <citation type="journal article" date="2015" name="Genome Biol. Evol.">
        <title>Comparative Genomics of a Bacterivorous Green Alga Reveals Evolutionary Causalities and Consequences of Phago-Mixotrophic Mode of Nutrition.</title>
        <authorList>
            <person name="Burns J.A."/>
            <person name="Paasch A."/>
            <person name="Narechania A."/>
            <person name="Kim E."/>
        </authorList>
    </citation>
    <scope>NUCLEOTIDE SEQUENCE [LARGE SCALE GENOMIC DNA]</scope>
    <source>
        <strain evidence="4 5">PLY_AMNH</strain>
    </source>
</reference>
<comment type="caution">
    <text evidence="4">The sequence shown here is derived from an EMBL/GenBank/DDBJ whole genome shotgun (WGS) entry which is preliminary data.</text>
</comment>
<evidence type="ECO:0000313" key="5">
    <source>
        <dbReference type="Proteomes" id="UP001190700"/>
    </source>
</evidence>
<dbReference type="InterPro" id="IPR001611">
    <property type="entry name" value="Leu-rich_rpt"/>
</dbReference>
<dbReference type="EMBL" id="LGRX02000505">
    <property type="protein sequence ID" value="KAK3288390.1"/>
    <property type="molecule type" value="Genomic_DNA"/>
</dbReference>
<dbReference type="Pfam" id="PF00560">
    <property type="entry name" value="LRR_1"/>
    <property type="match status" value="1"/>
</dbReference>
<name>A0AAE0H288_9CHLO</name>
<protein>
    <submittedName>
        <fullName evidence="4">Uncharacterized protein</fullName>
    </submittedName>
</protein>